<gene>
    <name evidence="1" type="ORF">SAMN05192568_101983</name>
</gene>
<organism evidence="1 2">
    <name type="scientific">Methylobacterium pseudosasicola</name>
    <dbReference type="NCBI Taxonomy" id="582667"/>
    <lineage>
        <taxon>Bacteria</taxon>
        <taxon>Pseudomonadati</taxon>
        <taxon>Pseudomonadota</taxon>
        <taxon>Alphaproteobacteria</taxon>
        <taxon>Hyphomicrobiales</taxon>
        <taxon>Methylobacteriaceae</taxon>
        <taxon>Methylobacterium</taxon>
    </lineage>
</organism>
<dbReference type="EMBL" id="FOTK01000019">
    <property type="protein sequence ID" value="SFM10564.1"/>
    <property type="molecule type" value="Genomic_DNA"/>
</dbReference>
<name>A0A1I4N4Q3_9HYPH</name>
<evidence type="ECO:0000313" key="1">
    <source>
        <dbReference type="EMBL" id="SFM10564.1"/>
    </source>
</evidence>
<dbReference type="AlphaFoldDB" id="A0A1I4N4Q3"/>
<protein>
    <submittedName>
        <fullName evidence="1">Uncharacterized protein</fullName>
    </submittedName>
</protein>
<dbReference type="RefSeq" id="WP_092042875.1">
    <property type="nucleotide sequence ID" value="NZ_FOTK01000019.1"/>
</dbReference>
<sequence>MSSDQVAKLAATIEVLTGAVHFLLAERVSAQPEAAQGDLLHILQRAFSTPPRPEEAVTGRSTLTPGGLALWMPIVAAGMMDEVRRQIGRQPEGVTHIVLGRTSPGPASEVAERPSREHARSAIAHFEAGRAVA</sequence>
<keyword evidence="2" id="KW-1185">Reference proteome</keyword>
<proteinExistence type="predicted"/>
<dbReference type="OrthoDB" id="7992378at2"/>
<reference evidence="2" key="1">
    <citation type="submission" date="2016-10" db="EMBL/GenBank/DDBJ databases">
        <authorList>
            <person name="Varghese N."/>
            <person name="Submissions S."/>
        </authorList>
    </citation>
    <scope>NUCLEOTIDE SEQUENCE [LARGE SCALE GENOMIC DNA]</scope>
    <source>
        <strain evidence="2">BL36</strain>
    </source>
</reference>
<accession>A0A1I4N4Q3</accession>
<dbReference type="Proteomes" id="UP000199048">
    <property type="component" value="Unassembled WGS sequence"/>
</dbReference>
<evidence type="ECO:0000313" key="2">
    <source>
        <dbReference type="Proteomes" id="UP000199048"/>
    </source>
</evidence>